<sequence>MPLTEEQRRELIRATDRARHYLRAGDHITFTSCPGTKRWGIFTGFDGECICTKTRDDVSARSITKVNGIAVDFTDAGVCDMCAHDGMGSFNGLHLHRRDSPCNGLGCPYLPRHLADIEGPF</sequence>
<name>A0A506UIP8_9HYPH</name>
<dbReference type="OrthoDB" id="9256217at2"/>
<evidence type="ECO:0000313" key="2">
    <source>
        <dbReference type="Proteomes" id="UP000318801"/>
    </source>
</evidence>
<comment type="caution">
    <text evidence="1">The sequence shown here is derived from an EMBL/GenBank/DDBJ whole genome shotgun (WGS) entry which is preliminary data.</text>
</comment>
<dbReference type="Proteomes" id="UP000318801">
    <property type="component" value="Unassembled WGS sequence"/>
</dbReference>
<evidence type="ECO:0000313" key="1">
    <source>
        <dbReference type="EMBL" id="TPW33214.1"/>
    </source>
</evidence>
<gene>
    <name evidence="1" type="ORF">FJU08_01215</name>
</gene>
<reference evidence="1 2" key="1">
    <citation type="submission" date="2019-06" db="EMBL/GenBank/DDBJ databases">
        <authorList>
            <person name="Li M."/>
        </authorList>
    </citation>
    <scope>NUCLEOTIDE SEQUENCE [LARGE SCALE GENOMIC DNA]</scope>
    <source>
        <strain evidence="1 2">BGMRC2036</strain>
    </source>
</reference>
<proteinExistence type="predicted"/>
<dbReference type="RefSeq" id="WP_141147151.1">
    <property type="nucleotide sequence ID" value="NZ_VHLG01000001.1"/>
</dbReference>
<keyword evidence="2" id="KW-1185">Reference proteome</keyword>
<dbReference type="AlphaFoldDB" id="A0A506UIP8"/>
<organism evidence="1 2">
    <name type="scientific">Martelella alba</name>
    <dbReference type="NCBI Taxonomy" id="2590451"/>
    <lineage>
        <taxon>Bacteria</taxon>
        <taxon>Pseudomonadati</taxon>
        <taxon>Pseudomonadota</taxon>
        <taxon>Alphaproteobacteria</taxon>
        <taxon>Hyphomicrobiales</taxon>
        <taxon>Aurantimonadaceae</taxon>
        <taxon>Martelella</taxon>
    </lineage>
</organism>
<accession>A0A506UIP8</accession>
<protein>
    <submittedName>
        <fullName evidence="1">Uncharacterized protein</fullName>
    </submittedName>
</protein>
<dbReference type="EMBL" id="VHLG01000001">
    <property type="protein sequence ID" value="TPW33214.1"/>
    <property type="molecule type" value="Genomic_DNA"/>
</dbReference>